<keyword evidence="2 4" id="KW-0808">Transferase</keyword>
<dbReference type="InterPro" id="IPR011004">
    <property type="entry name" value="Trimer_LpxA-like_sf"/>
</dbReference>
<dbReference type="AlphaFoldDB" id="A0A852WB91"/>
<dbReference type="CDD" id="cd04647">
    <property type="entry name" value="LbH_MAT_like"/>
    <property type="match status" value="1"/>
</dbReference>
<comment type="caution">
    <text evidence="4">The sequence shown here is derived from an EMBL/GenBank/DDBJ whole genome shotgun (WGS) entry which is preliminary data.</text>
</comment>
<comment type="similarity">
    <text evidence="1">Belongs to the transferase hexapeptide repeat family.</text>
</comment>
<evidence type="ECO:0000256" key="3">
    <source>
        <dbReference type="ARBA" id="ARBA00022737"/>
    </source>
</evidence>
<protein>
    <submittedName>
        <fullName evidence="4">Acetyltransferase-like isoleucine patch superfamily enzyme</fullName>
    </submittedName>
</protein>
<dbReference type="GO" id="GO:0005829">
    <property type="term" value="C:cytosol"/>
    <property type="evidence" value="ECO:0007669"/>
    <property type="project" value="TreeGrafter"/>
</dbReference>
<evidence type="ECO:0000256" key="1">
    <source>
        <dbReference type="ARBA" id="ARBA00007274"/>
    </source>
</evidence>
<dbReference type="PROSITE" id="PS00101">
    <property type="entry name" value="HEXAPEP_TRANSFERASES"/>
    <property type="match status" value="1"/>
</dbReference>
<dbReference type="InterPro" id="IPR018357">
    <property type="entry name" value="Hexapep_transf_CS"/>
</dbReference>
<dbReference type="InterPro" id="IPR051159">
    <property type="entry name" value="Hexapeptide_acetyltransf"/>
</dbReference>
<keyword evidence="5" id="KW-1185">Reference proteome</keyword>
<dbReference type="Gene3D" id="2.160.10.10">
    <property type="entry name" value="Hexapeptide repeat proteins"/>
    <property type="match status" value="1"/>
</dbReference>
<dbReference type="PANTHER" id="PTHR23416:SF23">
    <property type="entry name" value="ACETYLTRANSFERASE C18B11.09C-RELATED"/>
    <property type="match status" value="1"/>
</dbReference>
<evidence type="ECO:0000256" key="2">
    <source>
        <dbReference type="ARBA" id="ARBA00022679"/>
    </source>
</evidence>
<evidence type="ECO:0000313" key="4">
    <source>
        <dbReference type="EMBL" id="NYG06079.1"/>
    </source>
</evidence>
<dbReference type="GO" id="GO:0008374">
    <property type="term" value="F:O-acyltransferase activity"/>
    <property type="evidence" value="ECO:0007669"/>
    <property type="project" value="TreeGrafter"/>
</dbReference>
<name>A0A852WB91_9MICO</name>
<dbReference type="SUPFAM" id="SSF51161">
    <property type="entry name" value="Trimeric LpxA-like enzymes"/>
    <property type="match status" value="1"/>
</dbReference>
<evidence type="ECO:0000313" key="5">
    <source>
        <dbReference type="Proteomes" id="UP000573599"/>
    </source>
</evidence>
<gene>
    <name evidence="4" type="ORF">BJ986_000566</name>
</gene>
<dbReference type="PANTHER" id="PTHR23416">
    <property type="entry name" value="SIALIC ACID SYNTHASE-RELATED"/>
    <property type="match status" value="1"/>
</dbReference>
<proteinExistence type="inferred from homology"/>
<dbReference type="InterPro" id="IPR001451">
    <property type="entry name" value="Hexapep"/>
</dbReference>
<organism evidence="4 5">
    <name type="scientific">Pedococcus badiiscoriae</name>
    <dbReference type="NCBI Taxonomy" id="642776"/>
    <lineage>
        <taxon>Bacteria</taxon>
        <taxon>Bacillati</taxon>
        <taxon>Actinomycetota</taxon>
        <taxon>Actinomycetes</taxon>
        <taxon>Micrococcales</taxon>
        <taxon>Intrasporangiaceae</taxon>
        <taxon>Pedococcus</taxon>
    </lineage>
</organism>
<sequence>MSTSFARALRGVASVWSELLSRSRRLAIKLRYPNVDFEGRVFISAGVTVQAGPDAHATIRNCHIGRGTMVTAGAGATLILDADYVGPNSVVVARERVTIGAGTKLAEMVVVRDANHDHSVPLSAMTFTSSPIEIGRDVWLGAGSVVLSGASIGDGATVAAGAVVTRSVAAGATVGGVPAQQLRRR</sequence>
<dbReference type="Proteomes" id="UP000573599">
    <property type="component" value="Unassembled WGS sequence"/>
</dbReference>
<dbReference type="EMBL" id="JACCAB010000001">
    <property type="protein sequence ID" value="NYG06079.1"/>
    <property type="molecule type" value="Genomic_DNA"/>
</dbReference>
<keyword evidence="3" id="KW-0677">Repeat</keyword>
<dbReference type="Pfam" id="PF00132">
    <property type="entry name" value="Hexapep"/>
    <property type="match status" value="1"/>
</dbReference>
<reference evidence="4 5" key="1">
    <citation type="submission" date="2020-07" db="EMBL/GenBank/DDBJ databases">
        <title>Sequencing the genomes of 1000 actinobacteria strains.</title>
        <authorList>
            <person name="Klenk H.-P."/>
        </authorList>
    </citation>
    <scope>NUCLEOTIDE SEQUENCE [LARGE SCALE GENOMIC DNA]</scope>
    <source>
        <strain evidence="4 5">DSM 23987</strain>
    </source>
</reference>
<dbReference type="RefSeq" id="WP_179420618.1">
    <property type="nucleotide sequence ID" value="NZ_JACCAB010000001.1"/>
</dbReference>
<accession>A0A852WB91</accession>